<dbReference type="EMBL" id="KZ293820">
    <property type="protein sequence ID" value="PBK79104.1"/>
    <property type="molecule type" value="Genomic_DNA"/>
</dbReference>
<evidence type="ECO:0000313" key="3">
    <source>
        <dbReference type="EMBL" id="PBK79107.1"/>
    </source>
</evidence>
<protein>
    <submittedName>
        <fullName evidence="2">Uncharacterized protein</fullName>
    </submittedName>
</protein>
<gene>
    <name evidence="3" type="ORF">ARMGADRAFT_1093433</name>
    <name evidence="2" type="ORF">ARMGADRAFT_1093438</name>
</gene>
<feature type="region of interest" description="Disordered" evidence="1">
    <location>
        <begin position="44"/>
        <end position="66"/>
    </location>
</feature>
<keyword evidence="4" id="KW-1185">Reference proteome</keyword>
<evidence type="ECO:0000313" key="2">
    <source>
        <dbReference type="EMBL" id="PBK79104.1"/>
    </source>
</evidence>
<proteinExistence type="predicted"/>
<accession>A0A2H3CCR1</accession>
<dbReference type="InParanoid" id="A0A2H3CCR1"/>
<evidence type="ECO:0000313" key="4">
    <source>
        <dbReference type="Proteomes" id="UP000217790"/>
    </source>
</evidence>
<reference evidence="4" key="1">
    <citation type="journal article" date="2017" name="Nat. Ecol. Evol.">
        <title>Genome expansion and lineage-specific genetic innovations in the forest pathogenic fungi Armillaria.</title>
        <authorList>
            <person name="Sipos G."/>
            <person name="Prasanna A.N."/>
            <person name="Walter M.C."/>
            <person name="O'Connor E."/>
            <person name="Balint B."/>
            <person name="Krizsan K."/>
            <person name="Kiss B."/>
            <person name="Hess J."/>
            <person name="Varga T."/>
            <person name="Slot J."/>
            <person name="Riley R."/>
            <person name="Boka B."/>
            <person name="Rigling D."/>
            <person name="Barry K."/>
            <person name="Lee J."/>
            <person name="Mihaltcheva S."/>
            <person name="LaButti K."/>
            <person name="Lipzen A."/>
            <person name="Waldron R."/>
            <person name="Moloney N.M."/>
            <person name="Sperisen C."/>
            <person name="Kredics L."/>
            <person name="Vagvoelgyi C."/>
            <person name="Patrignani A."/>
            <person name="Fitzpatrick D."/>
            <person name="Nagy I."/>
            <person name="Doyle S."/>
            <person name="Anderson J.B."/>
            <person name="Grigoriev I.V."/>
            <person name="Gueldener U."/>
            <person name="Muensterkoetter M."/>
            <person name="Nagy L.G."/>
        </authorList>
    </citation>
    <scope>NUCLEOTIDE SEQUENCE [LARGE SCALE GENOMIC DNA]</scope>
    <source>
        <strain evidence="4">Ar21-2</strain>
    </source>
</reference>
<organism evidence="2 4">
    <name type="scientific">Armillaria gallica</name>
    <name type="common">Bulbous honey fungus</name>
    <name type="synonym">Armillaria bulbosa</name>
    <dbReference type="NCBI Taxonomy" id="47427"/>
    <lineage>
        <taxon>Eukaryota</taxon>
        <taxon>Fungi</taxon>
        <taxon>Dikarya</taxon>
        <taxon>Basidiomycota</taxon>
        <taxon>Agaricomycotina</taxon>
        <taxon>Agaricomycetes</taxon>
        <taxon>Agaricomycetidae</taxon>
        <taxon>Agaricales</taxon>
        <taxon>Marasmiineae</taxon>
        <taxon>Physalacriaceae</taxon>
        <taxon>Armillaria</taxon>
    </lineage>
</organism>
<sequence length="66" mass="7713">MRLDAQLPASQQVFSWTCARKVTVKLSLMGYTYSTMYDIGRVRSHQDSKKEQARLKRRGRAEEGKY</sequence>
<name>A0A2H3CCR1_ARMGA</name>
<dbReference type="EMBL" id="KZ293819">
    <property type="protein sequence ID" value="PBK79107.1"/>
    <property type="molecule type" value="Genomic_DNA"/>
</dbReference>
<dbReference type="AlphaFoldDB" id="A0A2H3CCR1"/>
<evidence type="ECO:0000256" key="1">
    <source>
        <dbReference type="SAM" id="MobiDB-lite"/>
    </source>
</evidence>
<dbReference type="Proteomes" id="UP000217790">
    <property type="component" value="Unassembled WGS sequence"/>
</dbReference>
<reference evidence="2" key="2">
    <citation type="journal article" date="2017" name="Nat. Ecol. Evol.">
        <title>Lineage-specific genetic innovations streamline the genomes of Armillaria species to pathogenesis.</title>
        <authorList>
            <consortium name="DOE Joint Genome Institute"/>
            <person name="Sipos G."/>
            <person name="Prasanna A.N."/>
            <person name="Walter M.C."/>
            <person name="O'Connor E."/>
            <person name="Balint B."/>
            <person name="Krizsan K."/>
            <person name="Kiss B."/>
            <person name="Hess J."/>
            <person name="Varga T."/>
            <person name="Slot J."/>
            <person name="Riley R."/>
            <person name="Boka B."/>
            <person name="Rigling D."/>
            <person name="Barry K."/>
            <person name="Lee J."/>
            <person name="Mihaltcheva S."/>
            <person name="LaButti K."/>
            <person name="Lipzen A."/>
            <person name="Waldron R."/>
            <person name="Moloney N.M."/>
            <person name="Sperisen C."/>
            <person name="Kredics L."/>
            <person name="Vagvolgyi C."/>
            <person name="Patrignani A."/>
            <person name="Fitzpatrick D."/>
            <person name="Nagy I."/>
            <person name="Doyle S."/>
            <person name="Anderson J."/>
            <person name="Grigoriev I.V."/>
            <person name="Guldener U."/>
            <person name="Munsterkotter M."/>
            <person name="Nagy L.G."/>
        </authorList>
    </citation>
    <scope>NUCLEOTIDE SEQUENCE [LARGE SCALE GENOMIC DNA]</scope>
    <source>
        <strain evidence="2">Ar21-2</strain>
    </source>
</reference>